<name>A0AAP4EGG0_CLOPF</name>
<dbReference type="AlphaFoldDB" id="A0AAP4EGG0"/>
<proteinExistence type="predicted"/>
<feature type="non-terminal residue" evidence="2">
    <location>
        <position position="169"/>
    </location>
</feature>
<dbReference type="Gene3D" id="2.60.40.3350">
    <property type="match status" value="1"/>
</dbReference>
<protein>
    <submittedName>
        <fullName evidence="2">BppU family phage baseplate upper protein</fullName>
    </submittedName>
</protein>
<dbReference type="Pfam" id="PF10651">
    <property type="entry name" value="BppU_N"/>
    <property type="match status" value="1"/>
</dbReference>
<gene>
    <name evidence="2" type="ORF">QDQ28_15525</name>
</gene>
<feature type="domain" description="BppU N-terminal" evidence="1">
    <location>
        <begin position="2"/>
        <end position="109"/>
    </location>
</feature>
<dbReference type="InterPro" id="IPR018913">
    <property type="entry name" value="BppU_N"/>
</dbReference>
<sequence>MEITEAGEKKDLSSQQVKLFARKSDGKIVEQTTGISITNATNGQVTIDLLNAAVQVPGYVYFELEISDDGGTISTANFIYKVISKVGSDEAIESTNEVATLKKIEEYVAQAKVELQNFKKLQTSMLETNNSINSQEALRVEAESLRVVSEEGRVAAETKREEAFKKFEG</sequence>
<evidence type="ECO:0000313" key="2">
    <source>
        <dbReference type="EMBL" id="MDH2337578.1"/>
    </source>
</evidence>
<accession>A0AAP4EGG0</accession>
<reference evidence="2" key="1">
    <citation type="submission" date="2023-04" db="EMBL/GenBank/DDBJ databases">
        <title>Epidemiological investigation of Clostridium perfringens isolated from cattle.</title>
        <authorList>
            <person name="Tian R."/>
        </authorList>
    </citation>
    <scope>NUCLEOTIDE SEQUENCE</scope>
    <source>
        <strain evidence="2">ZWCP172</strain>
    </source>
</reference>
<dbReference type="EMBL" id="JARVUX010000033">
    <property type="protein sequence ID" value="MDH2337578.1"/>
    <property type="molecule type" value="Genomic_DNA"/>
</dbReference>
<evidence type="ECO:0000313" key="3">
    <source>
        <dbReference type="Proteomes" id="UP001222958"/>
    </source>
</evidence>
<comment type="caution">
    <text evidence="2">The sequence shown here is derived from an EMBL/GenBank/DDBJ whole genome shotgun (WGS) entry which is preliminary data.</text>
</comment>
<evidence type="ECO:0000259" key="1">
    <source>
        <dbReference type="Pfam" id="PF10651"/>
    </source>
</evidence>
<dbReference type="RefSeq" id="WP_279858458.1">
    <property type="nucleotide sequence ID" value="NZ_JARVUX010000033.1"/>
</dbReference>
<dbReference type="Proteomes" id="UP001222958">
    <property type="component" value="Unassembled WGS sequence"/>
</dbReference>
<organism evidence="2 3">
    <name type="scientific">Clostridium perfringens</name>
    <dbReference type="NCBI Taxonomy" id="1502"/>
    <lineage>
        <taxon>Bacteria</taxon>
        <taxon>Bacillati</taxon>
        <taxon>Bacillota</taxon>
        <taxon>Clostridia</taxon>
        <taxon>Eubacteriales</taxon>
        <taxon>Clostridiaceae</taxon>
        <taxon>Clostridium</taxon>
    </lineage>
</organism>